<dbReference type="Proteomes" id="UP001204068">
    <property type="component" value="Unassembled WGS sequence"/>
</dbReference>
<accession>A0AAW5LF28</accession>
<reference evidence="1" key="1">
    <citation type="submission" date="2022-07" db="EMBL/GenBank/DDBJ databases">
        <title>Bacterial species isolated from the porcine tonsil microbiota.</title>
        <authorList>
            <person name="Oliveira I.M.F."/>
        </authorList>
    </citation>
    <scope>NUCLEOTIDE SEQUENCE</scope>
    <source>
        <strain evidence="1">8QC2O2</strain>
    </source>
</reference>
<gene>
    <name evidence="1" type="ORF">NQ032_03490</name>
</gene>
<proteinExistence type="predicted"/>
<sequence>MFELTLEDYKKQVQTEENRLGFCQMKVLFDEIVSVGFTEEQAFKYIITMMKMED</sequence>
<organism evidence="1 2">
    <name type="scientific">Mammaliicoccus sciuri</name>
    <name type="common">Staphylococcus sciuri</name>
    <dbReference type="NCBI Taxonomy" id="1296"/>
    <lineage>
        <taxon>Bacteria</taxon>
        <taxon>Bacillati</taxon>
        <taxon>Bacillota</taxon>
        <taxon>Bacilli</taxon>
        <taxon>Bacillales</taxon>
        <taxon>Staphylococcaceae</taxon>
        <taxon>Mammaliicoccus</taxon>
    </lineage>
</organism>
<dbReference type="RefSeq" id="WP_257099446.1">
    <property type="nucleotide sequence ID" value="NZ_JANILD010000001.1"/>
</dbReference>
<comment type="caution">
    <text evidence="1">The sequence shown here is derived from an EMBL/GenBank/DDBJ whole genome shotgun (WGS) entry which is preliminary data.</text>
</comment>
<dbReference type="AlphaFoldDB" id="A0AAW5LF28"/>
<protein>
    <submittedName>
        <fullName evidence="1">Uncharacterized protein</fullName>
    </submittedName>
</protein>
<evidence type="ECO:0000313" key="2">
    <source>
        <dbReference type="Proteomes" id="UP001204068"/>
    </source>
</evidence>
<name>A0AAW5LF28_MAMSC</name>
<dbReference type="EMBL" id="JANILD010000001">
    <property type="protein sequence ID" value="MCQ9302682.1"/>
    <property type="molecule type" value="Genomic_DNA"/>
</dbReference>
<evidence type="ECO:0000313" key="1">
    <source>
        <dbReference type="EMBL" id="MCQ9302682.1"/>
    </source>
</evidence>